<reference evidence="2" key="1">
    <citation type="journal article" date="2015" name="Nature">
        <title>Complex archaea that bridge the gap between prokaryotes and eukaryotes.</title>
        <authorList>
            <person name="Spang A."/>
            <person name="Saw J.H."/>
            <person name="Jorgensen S.L."/>
            <person name="Zaremba-Niedzwiedzka K."/>
            <person name="Martijn J."/>
            <person name="Lind A.E."/>
            <person name="van Eijk R."/>
            <person name="Schleper C."/>
            <person name="Guy L."/>
            <person name="Ettema T.J."/>
        </authorList>
    </citation>
    <scope>NUCLEOTIDE SEQUENCE</scope>
</reference>
<protein>
    <submittedName>
        <fullName evidence="2">Uncharacterized protein</fullName>
    </submittedName>
</protein>
<sequence>MKHLIRVILISLLFSGVAFGDVFYFHTSIISATLNEAKNRFEVIYRQPNTICVQTGFSNTPCPDSVWMMVYGVRDGKITFIKEIEGRHIPKKTIPEEFIFDETKE</sequence>
<dbReference type="EMBL" id="LAZR01021987">
    <property type="protein sequence ID" value="KKL83397.1"/>
    <property type="molecule type" value="Genomic_DNA"/>
</dbReference>
<evidence type="ECO:0000313" key="1">
    <source>
        <dbReference type="EMBL" id="KKL83397.1"/>
    </source>
</evidence>
<dbReference type="EMBL" id="LAZR01016044">
    <property type="protein sequence ID" value="KKM06230.1"/>
    <property type="molecule type" value="Genomic_DNA"/>
</dbReference>
<accession>A0A0F9H589</accession>
<comment type="caution">
    <text evidence="2">The sequence shown here is derived from an EMBL/GenBank/DDBJ whole genome shotgun (WGS) entry which is preliminary data.</text>
</comment>
<gene>
    <name evidence="2" type="ORF">LCGC14_1746090</name>
    <name evidence="1" type="ORF">LCGC14_1975110</name>
</gene>
<proteinExistence type="predicted"/>
<name>A0A0F9H589_9ZZZZ</name>
<organism evidence="2">
    <name type="scientific">marine sediment metagenome</name>
    <dbReference type="NCBI Taxonomy" id="412755"/>
    <lineage>
        <taxon>unclassified sequences</taxon>
        <taxon>metagenomes</taxon>
        <taxon>ecological metagenomes</taxon>
    </lineage>
</organism>
<evidence type="ECO:0000313" key="2">
    <source>
        <dbReference type="EMBL" id="KKM06230.1"/>
    </source>
</evidence>
<dbReference type="AlphaFoldDB" id="A0A0F9H589"/>